<keyword evidence="6" id="KW-0681">Retinal protein</keyword>
<dbReference type="AlphaFoldDB" id="A0AA48L8L8"/>
<accession>A0AA48L8L8</accession>
<sequence>MLNTSPFIMSYQYPDHGPGPGHDAYHYHYLEAGKPVHIALWVFFSLFAAGVAGTLLLARRVENKIRVFHYLSALLLTFTAFTYFCLATGLGIQHRHHRHRHDQPPHHHDPNPPIGIPEKPAPVEVYFREIFWMQEAAHTVTLPLLIVMFAILSGTAPLHAVTAAISAAFSCASTIAADHFPSRRRSLRPRLAFIGWSVLALLFTLCSWSMLFFPGITAVRTRRRSTQGRYTLGVTGLVIGWIAYPVIWFLGTGTNVLSVNAQIITQGAIDVATQLGLVFFILFTHVHDPEDPVWSFPEWFVNPRACTGPDGRGAYAPVPTADTAAQGDNGNTAA</sequence>
<feature type="transmembrane region" description="Helical" evidence="11">
    <location>
        <begin position="160"/>
        <end position="181"/>
    </location>
</feature>
<comment type="similarity">
    <text evidence="2">Belongs to the archaeal/bacterial/fungal opsin family.</text>
</comment>
<dbReference type="SUPFAM" id="SSF81321">
    <property type="entry name" value="Family A G protein-coupled receptor-like"/>
    <property type="match status" value="1"/>
</dbReference>
<dbReference type="RefSeq" id="XP_060459274.1">
    <property type="nucleotide sequence ID" value="XM_060602929.1"/>
</dbReference>
<dbReference type="GO" id="GO:0005783">
    <property type="term" value="C:endoplasmic reticulum"/>
    <property type="evidence" value="ECO:0007669"/>
    <property type="project" value="TreeGrafter"/>
</dbReference>
<organism evidence="12 13">
    <name type="scientific">Cutaneotrichosporon cavernicola</name>
    <dbReference type="NCBI Taxonomy" id="279322"/>
    <lineage>
        <taxon>Eukaryota</taxon>
        <taxon>Fungi</taxon>
        <taxon>Dikarya</taxon>
        <taxon>Basidiomycota</taxon>
        <taxon>Agaricomycotina</taxon>
        <taxon>Tremellomycetes</taxon>
        <taxon>Trichosporonales</taxon>
        <taxon>Trichosporonaceae</taxon>
        <taxon>Cutaneotrichosporon</taxon>
    </lineage>
</organism>
<evidence type="ECO:0000256" key="10">
    <source>
        <dbReference type="ARBA" id="ARBA00023170"/>
    </source>
</evidence>
<evidence type="ECO:0008006" key="14">
    <source>
        <dbReference type="Google" id="ProtNLM"/>
    </source>
</evidence>
<keyword evidence="5 11" id="KW-0812">Transmembrane</keyword>
<feature type="transmembrane region" description="Helical" evidence="11">
    <location>
        <begin position="230"/>
        <end position="251"/>
    </location>
</feature>
<evidence type="ECO:0000256" key="1">
    <source>
        <dbReference type="ARBA" id="ARBA00004141"/>
    </source>
</evidence>
<dbReference type="PANTHER" id="PTHR28286:SF2">
    <property type="entry name" value="BACTERIORHODOPSIN _OPSIN, NOPA (EUROFUNG)"/>
    <property type="match status" value="1"/>
</dbReference>
<dbReference type="GeneID" id="85497879"/>
<proteinExistence type="inferred from homology"/>
<dbReference type="GO" id="GO:0007602">
    <property type="term" value="P:phototransduction"/>
    <property type="evidence" value="ECO:0007669"/>
    <property type="project" value="UniProtKB-KW"/>
</dbReference>
<keyword evidence="4" id="KW-0716">Sensory transduction</keyword>
<keyword evidence="3" id="KW-0600">Photoreceptor protein</keyword>
<reference evidence="12" key="1">
    <citation type="journal article" date="2023" name="BMC Genomics">
        <title>Chromosome-level genome assemblies of Cutaneotrichosporon spp. (Trichosporonales, Basidiomycota) reveal imbalanced evolution between nucleotide sequences and chromosome synteny.</title>
        <authorList>
            <person name="Kobayashi Y."/>
            <person name="Kayamori A."/>
            <person name="Aoki K."/>
            <person name="Shiwa Y."/>
            <person name="Matsutani M."/>
            <person name="Fujita N."/>
            <person name="Sugita T."/>
            <person name="Iwasaki W."/>
            <person name="Tanaka N."/>
            <person name="Takashima M."/>
        </authorList>
    </citation>
    <scope>NUCLEOTIDE SEQUENCE</scope>
    <source>
        <strain evidence="12">HIS019</strain>
    </source>
</reference>
<keyword evidence="8" id="KW-0157">Chromophore</keyword>
<evidence type="ECO:0000256" key="7">
    <source>
        <dbReference type="ARBA" id="ARBA00022989"/>
    </source>
</evidence>
<dbReference type="InterPro" id="IPR001425">
    <property type="entry name" value="Arc/bac/fun_rhodopsins"/>
</dbReference>
<feature type="transmembrane region" description="Helical" evidence="11">
    <location>
        <begin position="136"/>
        <end position="153"/>
    </location>
</feature>
<keyword evidence="9 11" id="KW-0472">Membrane</keyword>
<feature type="transmembrane region" description="Helical" evidence="11">
    <location>
        <begin position="70"/>
        <end position="92"/>
    </location>
</feature>
<dbReference type="SMART" id="SM01021">
    <property type="entry name" value="Bac_rhodopsin"/>
    <property type="match status" value="1"/>
</dbReference>
<dbReference type="Proteomes" id="UP001233271">
    <property type="component" value="Chromosome 6"/>
</dbReference>
<evidence type="ECO:0000256" key="6">
    <source>
        <dbReference type="ARBA" id="ARBA00022925"/>
    </source>
</evidence>
<comment type="subcellular location">
    <subcellularLocation>
        <location evidence="1">Membrane</location>
        <topology evidence="1">Multi-pass membrane protein</topology>
    </subcellularLocation>
</comment>
<feature type="transmembrane region" description="Helical" evidence="11">
    <location>
        <begin position="193"/>
        <end position="218"/>
    </location>
</feature>
<gene>
    <name evidence="12" type="ORF">CcaverHIS019_0604680</name>
</gene>
<dbReference type="GO" id="GO:0005886">
    <property type="term" value="C:plasma membrane"/>
    <property type="evidence" value="ECO:0007669"/>
    <property type="project" value="TreeGrafter"/>
</dbReference>
<evidence type="ECO:0000313" key="13">
    <source>
        <dbReference type="Proteomes" id="UP001233271"/>
    </source>
</evidence>
<dbReference type="EMBL" id="AP028217">
    <property type="protein sequence ID" value="BEI94009.1"/>
    <property type="molecule type" value="Genomic_DNA"/>
</dbReference>
<dbReference type="PANTHER" id="PTHR28286">
    <property type="match status" value="1"/>
</dbReference>
<evidence type="ECO:0000256" key="9">
    <source>
        <dbReference type="ARBA" id="ARBA00023136"/>
    </source>
</evidence>
<evidence type="ECO:0000256" key="3">
    <source>
        <dbReference type="ARBA" id="ARBA00022543"/>
    </source>
</evidence>
<keyword evidence="10" id="KW-0675">Receptor</keyword>
<evidence type="ECO:0000256" key="5">
    <source>
        <dbReference type="ARBA" id="ARBA00022692"/>
    </source>
</evidence>
<dbReference type="Pfam" id="PF01036">
    <property type="entry name" value="Bac_rhodopsin"/>
    <property type="match status" value="1"/>
</dbReference>
<name>A0AA48L8L8_9TREE</name>
<evidence type="ECO:0000313" key="12">
    <source>
        <dbReference type="EMBL" id="BEI94009.1"/>
    </source>
</evidence>
<feature type="transmembrane region" description="Helical" evidence="11">
    <location>
        <begin position="263"/>
        <end position="283"/>
    </location>
</feature>
<keyword evidence="7 11" id="KW-1133">Transmembrane helix</keyword>
<evidence type="ECO:0000256" key="11">
    <source>
        <dbReference type="SAM" id="Phobius"/>
    </source>
</evidence>
<evidence type="ECO:0000256" key="2">
    <source>
        <dbReference type="ARBA" id="ARBA00008130"/>
    </source>
</evidence>
<dbReference type="KEGG" id="ccac:CcaHIS019_0604680"/>
<evidence type="ECO:0000256" key="8">
    <source>
        <dbReference type="ARBA" id="ARBA00022991"/>
    </source>
</evidence>
<keyword evidence="13" id="KW-1185">Reference proteome</keyword>
<dbReference type="Gene3D" id="1.20.1070.10">
    <property type="entry name" value="Rhodopsin 7-helix transmembrane proteins"/>
    <property type="match status" value="1"/>
</dbReference>
<evidence type="ECO:0000256" key="4">
    <source>
        <dbReference type="ARBA" id="ARBA00022606"/>
    </source>
</evidence>
<protein>
    <recommendedName>
        <fullName evidence="14">Family A G protein-coupled receptor-like protein</fullName>
    </recommendedName>
</protein>
<dbReference type="GO" id="GO:0009881">
    <property type="term" value="F:photoreceptor activity"/>
    <property type="evidence" value="ECO:0007669"/>
    <property type="project" value="UniProtKB-KW"/>
</dbReference>
<feature type="transmembrane region" description="Helical" evidence="11">
    <location>
        <begin position="38"/>
        <end position="58"/>
    </location>
</feature>